<reference evidence="7 8" key="1">
    <citation type="submission" date="2017-10" db="EMBL/GenBank/DDBJ databases">
        <title>Novel microbial diversity and functional potential in the marine mammal oral microbiome.</title>
        <authorList>
            <person name="Dudek N.K."/>
            <person name="Sun C.L."/>
            <person name="Burstein D."/>
            <person name="Kantor R.S."/>
            <person name="Aliaga Goltsman D.S."/>
            <person name="Bik E.M."/>
            <person name="Thomas B.C."/>
            <person name="Banfield J.F."/>
            <person name="Relman D.A."/>
        </authorList>
    </citation>
    <scope>NUCLEOTIDE SEQUENCE [LARGE SCALE GENOMIC DNA]</scope>
    <source>
        <strain evidence="7">DOLZORAL124_49_17</strain>
    </source>
</reference>
<comment type="caution">
    <text evidence="7">The sequence shown here is derived from an EMBL/GenBank/DDBJ whole genome shotgun (WGS) entry which is preliminary data.</text>
</comment>
<evidence type="ECO:0000313" key="7">
    <source>
        <dbReference type="EMBL" id="PID58920.1"/>
    </source>
</evidence>
<dbReference type="AlphaFoldDB" id="A0A2G6EA15"/>
<evidence type="ECO:0000256" key="6">
    <source>
        <dbReference type="SAM" id="Phobius"/>
    </source>
</evidence>
<keyword evidence="3 6" id="KW-0812">Transmembrane</keyword>
<feature type="transmembrane region" description="Helical" evidence="6">
    <location>
        <begin position="145"/>
        <end position="165"/>
    </location>
</feature>
<dbReference type="EMBL" id="PDPS01000021">
    <property type="protein sequence ID" value="PID58920.1"/>
    <property type="molecule type" value="Genomic_DNA"/>
</dbReference>
<organism evidence="7 8">
    <name type="scientific">candidate division KSB3 bacterium</name>
    <dbReference type="NCBI Taxonomy" id="2044937"/>
    <lineage>
        <taxon>Bacteria</taxon>
        <taxon>candidate division KSB3</taxon>
    </lineage>
</organism>
<keyword evidence="2" id="KW-1003">Cell membrane</keyword>
<dbReference type="PANTHER" id="PTHR30086">
    <property type="entry name" value="ARGININE EXPORTER PROTEIN ARGO"/>
    <property type="match status" value="1"/>
</dbReference>
<comment type="subcellular location">
    <subcellularLocation>
        <location evidence="1">Cell membrane</location>
        <topology evidence="1">Multi-pass membrane protein</topology>
    </subcellularLocation>
</comment>
<dbReference type="PANTHER" id="PTHR30086:SF20">
    <property type="entry name" value="ARGININE EXPORTER PROTEIN ARGO-RELATED"/>
    <property type="match status" value="1"/>
</dbReference>
<evidence type="ECO:0000256" key="2">
    <source>
        <dbReference type="ARBA" id="ARBA00022475"/>
    </source>
</evidence>
<evidence type="ECO:0000256" key="1">
    <source>
        <dbReference type="ARBA" id="ARBA00004651"/>
    </source>
</evidence>
<evidence type="ECO:0000256" key="5">
    <source>
        <dbReference type="ARBA" id="ARBA00023136"/>
    </source>
</evidence>
<dbReference type="InterPro" id="IPR001123">
    <property type="entry name" value="LeuE-type"/>
</dbReference>
<sequence length="203" mass="21685">MDISSLRIVLSVHAVALISPGPDFAVTTRLSVLNGRKAGVLAASGIATAIGIYVMICAFGLSLVLSALPVLSRLLAYAGALYLGWLGVKSLLSQGESPTQAVQTETGNAFATGFFTNLLNPKAMVYFSSVLPQVLKPHAPLSDTIVILLLLCLESLLWFAIVAFVFSSNRVFVWLNGRLVCFKRIIGAVLIALAFNVARSIYR</sequence>
<dbReference type="Proteomes" id="UP000229740">
    <property type="component" value="Unassembled WGS sequence"/>
</dbReference>
<keyword evidence="4 6" id="KW-1133">Transmembrane helix</keyword>
<feature type="transmembrane region" description="Helical" evidence="6">
    <location>
        <begin position="41"/>
        <end position="67"/>
    </location>
</feature>
<evidence type="ECO:0000256" key="4">
    <source>
        <dbReference type="ARBA" id="ARBA00022989"/>
    </source>
</evidence>
<evidence type="ECO:0000313" key="8">
    <source>
        <dbReference type="Proteomes" id="UP000229740"/>
    </source>
</evidence>
<feature type="transmembrane region" description="Helical" evidence="6">
    <location>
        <begin position="74"/>
        <end position="92"/>
    </location>
</feature>
<accession>A0A2G6EA15</accession>
<keyword evidence="5 6" id="KW-0472">Membrane</keyword>
<evidence type="ECO:0000256" key="3">
    <source>
        <dbReference type="ARBA" id="ARBA00022692"/>
    </source>
</evidence>
<dbReference type="GO" id="GO:0005886">
    <property type="term" value="C:plasma membrane"/>
    <property type="evidence" value="ECO:0007669"/>
    <property type="project" value="UniProtKB-SubCell"/>
</dbReference>
<gene>
    <name evidence="7" type="ORF">CSB45_02660</name>
</gene>
<protein>
    <submittedName>
        <fullName evidence="7">Lysine transporter LysE</fullName>
    </submittedName>
</protein>
<dbReference type="Pfam" id="PF01810">
    <property type="entry name" value="LysE"/>
    <property type="match status" value="1"/>
</dbReference>
<name>A0A2G6EA15_9BACT</name>
<dbReference type="GO" id="GO:0015171">
    <property type="term" value="F:amino acid transmembrane transporter activity"/>
    <property type="evidence" value="ECO:0007669"/>
    <property type="project" value="TreeGrafter"/>
</dbReference>
<proteinExistence type="predicted"/>
<feature type="transmembrane region" description="Helical" evidence="6">
    <location>
        <begin position="185"/>
        <end position="202"/>
    </location>
</feature>